<evidence type="ECO:0000313" key="2">
    <source>
        <dbReference type="EMBL" id="KAF0542844.1"/>
    </source>
</evidence>
<proteinExistence type="predicted"/>
<evidence type="ECO:0000256" key="1">
    <source>
        <dbReference type="SAM" id="MobiDB-lite"/>
    </source>
</evidence>
<reference evidence="2 3" key="1">
    <citation type="journal article" date="2019" name="Environ. Microbiol.">
        <title>At the nexus of three kingdoms: the genome of the mycorrhizal fungus Gigaspora margarita provides insights into plant, endobacterial and fungal interactions.</title>
        <authorList>
            <person name="Venice F."/>
            <person name="Ghignone S."/>
            <person name="Salvioli di Fossalunga A."/>
            <person name="Amselem J."/>
            <person name="Novero M."/>
            <person name="Xianan X."/>
            <person name="Sedzielewska Toro K."/>
            <person name="Morin E."/>
            <person name="Lipzen A."/>
            <person name="Grigoriev I.V."/>
            <person name="Henrissat B."/>
            <person name="Martin F.M."/>
            <person name="Bonfante P."/>
        </authorList>
    </citation>
    <scope>NUCLEOTIDE SEQUENCE [LARGE SCALE GENOMIC DNA]</scope>
    <source>
        <strain evidence="2 3">BEG34</strain>
    </source>
</reference>
<evidence type="ECO:0000313" key="3">
    <source>
        <dbReference type="Proteomes" id="UP000439903"/>
    </source>
</evidence>
<comment type="caution">
    <text evidence="2">The sequence shown here is derived from an EMBL/GenBank/DDBJ whole genome shotgun (WGS) entry which is preliminary data.</text>
</comment>
<keyword evidence="3" id="KW-1185">Reference proteome</keyword>
<dbReference type="Proteomes" id="UP000439903">
    <property type="component" value="Unassembled WGS sequence"/>
</dbReference>
<gene>
    <name evidence="2" type="ORF">F8M41_004313</name>
</gene>
<feature type="region of interest" description="Disordered" evidence="1">
    <location>
        <begin position="1"/>
        <end position="37"/>
    </location>
</feature>
<organism evidence="2 3">
    <name type="scientific">Gigaspora margarita</name>
    <dbReference type="NCBI Taxonomy" id="4874"/>
    <lineage>
        <taxon>Eukaryota</taxon>
        <taxon>Fungi</taxon>
        <taxon>Fungi incertae sedis</taxon>
        <taxon>Mucoromycota</taxon>
        <taxon>Glomeromycotina</taxon>
        <taxon>Glomeromycetes</taxon>
        <taxon>Diversisporales</taxon>
        <taxon>Gigasporaceae</taxon>
        <taxon>Gigaspora</taxon>
    </lineage>
</organism>
<dbReference type="AlphaFoldDB" id="A0A8H4AXZ4"/>
<dbReference type="EMBL" id="WTPW01000140">
    <property type="protein sequence ID" value="KAF0542844.1"/>
    <property type="molecule type" value="Genomic_DNA"/>
</dbReference>
<name>A0A8H4AXZ4_GIGMA</name>
<accession>A0A8H4AXZ4</accession>
<sequence>MSNNLSTEKSDNSESDNSHSTISSEDETNEKNSTLYNNSTNSSINIINFTVQNQSNITSSLSIPFDLSVKEIYDYIIQHNFVTTVLIEISNLKSNNILESLAFAQDKNYNNDFES</sequence>
<protein>
    <submittedName>
        <fullName evidence="2">Uncharacterized protein</fullName>
    </submittedName>
</protein>